<dbReference type="AlphaFoldDB" id="A0A4S9WF37"/>
<protein>
    <recommendedName>
        <fullName evidence="8">DUF300-domain-containing protein</fullName>
    </recommendedName>
</protein>
<accession>A0A4S9WF37</accession>
<evidence type="ECO:0000256" key="4">
    <source>
        <dbReference type="ARBA" id="ARBA00023136"/>
    </source>
</evidence>
<keyword evidence="4 5" id="KW-0472">Membrane</keyword>
<evidence type="ECO:0000256" key="2">
    <source>
        <dbReference type="ARBA" id="ARBA00022692"/>
    </source>
</evidence>
<dbReference type="Proteomes" id="UP000309734">
    <property type="component" value="Unassembled WGS sequence"/>
</dbReference>
<evidence type="ECO:0000256" key="5">
    <source>
        <dbReference type="SAM" id="Phobius"/>
    </source>
</evidence>
<comment type="caution">
    <text evidence="6">The sequence shown here is derived from an EMBL/GenBank/DDBJ whole genome shotgun (WGS) entry which is preliminary data.</text>
</comment>
<name>A0A4S9WF37_AURPU</name>
<comment type="subcellular location">
    <subcellularLocation>
        <location evidence="1">Membrane</location>
        <topology evidence="1">Multi-pass membrane protein</topology>
    </subcellularLocation>
</comment>
<evidence type="ECO:0000256" key="1">
    <source>
        <dbReference type="ARBA" id="ARBA00004141"/>
    </source>
</evidence>
<evidence type="ECO:0008006" key="8">
    <source>
        <dbReference type="Google" id="ProtNLM"/>
    </source>
</evidence>
<keyword evidence="2 5" id="KW-0812">Transmembrane</keyword>
<feature type="transmembrane region" description="Helical" evidence="5">
    <location>
        <begin position="64"/>
        <end position="81"/>
    </location>
</feature>
<evidence type="ECO:0000313" key="6">
    <source>
        <dbReference type="EMBL" id="THZ63027.1"/>
    </source>
</evidence>
<feature type="transmembrane region" description="Helical" evidence="5">
    <location>
        <begin position="232"/>
        <end position="253"/>
    </location>
</feature>
<dbReference type="InterPro" id="IPR005178">
    <property type="entry name" value="Ostalpha/TMEM184C"/>
</dbReference>
<gene>
    <name evidence="6" type="ORF">D6C85_09079</name>
</gene>
<evidence type="ECO:0000256" key="3">
    <source>
        <dbReference type="ARBA" id="ARBA00022989"/>
    </source>
</evidence>
<feature type="transmembrane region" description="Helical" evidence="5">
    <location>
        <begin position="101"/>
        <end position="120"/>
    </location>
</feature>
<dbReference type="PANTHER" id="PTHR23423">
    <property type="entry name" value="ORGANIC SOLUTE TRANSPORTER-RELATED"/>
    <property type="match status" value="1"/>
</dbReference>
<dbReference type="SMART" id="SM01417">
    <property type="entry name" value="Solute_trans_a"/>
    <property type="match status" value="1"/>
</dbReference>
<reference evidence="6 7" key="1">
    <citation type="submission" date="2018-10" db="EMBL/GenBank/DDBJ databases">
        <title>Fifty Aureobasidium pullulans genomes reveal a recombining polyextremotolerant generalist.</title>
        <authorList>
            <person name="Gostincar C."/>
            <person name="Turk M."/>
            <person name="Zajc J."/>
            <person name="Gunde-Cimerman N."/>
        </authorList>
    </citation>
    <scope>NUCLEOTIDE SEQUENCE [LARGE SCALE GENOMIC DNA]</scope>
    <source>
        <strain evidence="6 7">EXF-3519</strain>
    </source>
</reference>
<feature type="transmembrane region" description="Helical" evidence="5">
    <location>
        <begin position="132"/>
        <end position="153"/>
    </location>
</feature>
<dbReference type="Pfam" id="PF03619">
    <property type="entry name" value="Solute_trans_a"/>
    <property type="match status" value="1"/>
</dbReference>
<feature type="transmembrane region" description="Helical" evidence="5">
    <location>
        <begin position="20"/>
        <end position="44"/>
    </location>
</feature>
<keyword evidence="3 5" id="KW-1133">Transmembrane helix</keyword>
<dbReference type="EMBL" id="QZBS01000472">
    <property type="protein sequence ID" value="THZ63027.1"/>
    <property type="molecule type" value="Genomic_DNA"/>
</dbReference>
<evidence type="ECO:0000313" key="7">
    <source>
        <dbReference type="Proteomes" id="UP000309734"/>
    </source>
</evidence>
<sequence length="339" mass="38248">MVPSYAVASFLSALYYKQFAYFQIIGDTYAAIAITSFFALLCHYVGGTSEDQEAFFRDLVPGDWALYIFGFSIPLPVHWVCGKNMAKPSGSRWFKVVSYGVYQYAVVRILMAIVSVITQATDRYCPGSSSPAFAHLWTNIFNALSATIAQFFLDQFFHETCDQFPDHRPTFKFWCVKSVLIFSQYQTVCSSLDPAPLSRESTITNSLKLIVTLLLHFSILRGSYKMSYGDITAIPACLLCIELAVISILHLYAFSSKSYKPPLGRPGIRMFVTAVIDTLNPSDIQEAMIRGRKWKAIPIQSDAEYAPKTELGDEEMRDVDERTANHVQLTECYQPESRH</sequence>
<organism evidence="6 7">
    <name type="scientific">Aureobasidium pullulans</name>
    <name type="common">Black yeast</name>
    <name type="synonym">Pullularia pullulans</name>
    <dbReference type="NCBI Taxonomy" id="5580"/>
    <lineage>
        <taxon>Eukaryota</taxon>
        <taxon>Fungi</taxon>
        <taxon>Dikarya</taxon>
        <taxon>Ascomycota</taxon>
        <taxon>Pezizomycotina</taxon>
        <taxon>Dothideomycetes</taxon>
        <taxon>Dothideomycetidae</taxon>
        <taxon>Dothideales</taxon>
        <taxon>Saccotheciaceae</taxon>
        <taxon>Aureobasidium</taxon>
    </lineage>
</organism>
<proteinExistence type="predicted"/>
<dbReference type="GO" id="GO:0016020">
    <property type="term" value="C:membrane"/>
    <property type="evidence" value="ECO:0007669"/>
    <property type="project" value="UniProtKB-SubCell"/>
</dbReference>